<evidence type="ECO:0000313" key="3">
    <source>
        <dbReference type="Proteomes" id="UP000663193"/>
    </source>
</evidence>
<protein>
    <submittedName>
        <fullName evidence="2">Uncharacterized protein</fullName>
    </submittedName>
</protein>
<dbReference type="AlphaFoldDB" id="A0A7U2EWF1"/>
<reference evidence="3" key="1">
    <citation type="journal article" date="2021" name="BMC Genomics">
        <title>Chromosome-level genome assembly and manually-curated proteome of model necrotroph Parastagonospora nodorum Sn15 reveals a genome-wide trove of candidate effector homologs, and redundancy of virulence-related functions within an accessory chromosome.</title>
        <authorList>
            <person name="Bertazzoni S."/>
            <person name="Jones D.A.B."/>
            <person name="Phan H.T."/>
            <person name="Tan K.-C."/>
            <person name="Hane J.K."/>
        </authorList>
    </citation>
    <scope>NUCLEOTIDE SEQUENCE [LARGE SCALE GENOMIC DNA]</scope>
    <source>
        <strain evidence="3">SN15 / ATCC MYA-4574 / FGSC 10173)</strain>
    </source>
</reference>
<dbReference type="VEuPathDB" id="FungiDB:JI435_155450"/>
<gene>
    <name evidence="2" type="ORF">JI435_155450</name>
</gene>
<feature type="region of interest" description="Disordered" evidence="1">
    <location>
        <begin position="148"/>
        <end position="179"/>
    </location>
</feature>
<dbReference type="EMBL" id="CP069026">
    <property type="protein sequence ID" value="QRC93967.1"/>
    <property type="molecule type" value="Genomic_DNA"/>
</dbReference>
<accession>A0A7U2EWF1</accession>
<name>A0A7U2EWF1_PHANO</name>
<sequence length="228" mass="25398">MTTAKWERPLGSILVFLCIPPGSWLLCNGTTLPYHDTSRASFQARPLYEQWSLFDHHRGGPCPLFFTCTQPLPLSLCLGNMTYMAHASDWSGDACLFPHACQAAVDSSGSTCTSKLHVQTCKNHKQRRRLRRGAAAAIVLEQMTCLASPSHESSDDSSKTNLDHMGKGTVARSDNRQKRSHAARVFLRMQCLRPIRQQFPRRSVGIMAPLAGPKLPRWRAALSAKRIL</sequence>
<proteinExistence type="predicted"/>
<evidence type="ECO:0000313" key="2">
    <source>
        <dbReference type="EMBL" id="QRC93967.1"/>
    </source>
</evidence>
<feature type="compositionally biased region" description="Basic and acidic residues" evidence="1">
    <location>
        <begin position="152"/>
        <end position="166"/>
    </location>
</feature>
<evidence type="ECO:0000256" key="1">
    <source>
        <dbReference type="SAM" id="MobiDB-lite"/>
    </source>
</evidence>
<dbReference type="Proteomes" id="UP000663193">
    <property type="component" value="Chromosome 4"/>
</dbReference>
<organism evidence="2 3">
    <name type="scientific">Phaeosphaeria nodorum (strain SN15 / ATCC MYA-4574 / FGSC 10173)</name>
    <name type="common">Glume blotch fungus</name>
    <name type="synonym">Parastagonospora nodorum</name>
    <dbReference type="NCBI Taxonomy" id="321614"/>
    <lineage>
        <taxon>Eukaryota</taxon>
        <taxon>Fungi</taxon>
        <taxon>Dikarya</taxon>
        <taxon>Ascomycota</taxon>
        <taxon>Pezizomycotina</taxon>
        <taxon>Dothideomycetes</taxon>
        <taxon>Pleosporomycetidae</taxon>
        <taxon>Pleosporales</taxon>
        <taxon>Pleosporineae</taxon>
        <taxon>Phaeosphaeriaceae</taxon>
        <taxon>Parastagonospora</taxon>
    </lineage>
</organism>
<keyword evidence="3" id="KW-1185">Reference proteome</keyword>